<dbReference type="InterPro" id="IPR006143">
    <property type="entry name" value="RND_pump_MFP"/>
</dbReference>
<name>A0A7W6P2G5_9HYPH</name>
<dbReference type="AlphaFoldDB" id="A0A7W6P2G5"/>
<organism evidence="3 4">
    <name type="scientific">Allorhizobium borbori</name>
    <dbReference type="NCBI Taxonomy" id="485907"/>
    <lineage>
        <taxon>Bacteria</taxon>
        <taxon>Pseudomonadati</taxon>
        <taxon>Pseudomonadota</taxon>
        <taxon>Alphaproteobacteria</taxon>
        <taxon>Hyphomicrobiales</taxon>
        <taxon>Rhizobiaceae</taxon>
        <taxon>Rhizobium/Agrobacterium group</taxon>
        <taxon>Allorhizobium</taxon>
    </lineage>
</organism>
<reference evidence="3 4" key="1">
    <citation type="submission" date="2020-08" db="EMBL/GenBank/DDBJ databases">
        <title>Genomic Encyclopedia of Type Strains, Phase IV (KMG-IV): sequencing the most valuable type-strain genomes for metagenomic binning, comparative biology and taxonomic classification.</title>
        <authorList>
            <person name="Goeker M."/>
        </authorList>
    </citation>
    <scope>NUCLEOTIDE SEQUENCE [LARGE SCALE GENOMIC DNA]</scope>
    <source>
        <strain evidence="3 4">DSM 26385</strain>
    </source>
</reference>
<dbReference type="SUPFAM" id="SSF111369">
    <property type="entry name" value="HlyD-like secretion proteins"/>
    <property type="match status" value="1"/>
</dbReference>
<dbReference type="GO" id="GO:0015562">
    <property type="term" value="F:efflux transmembrane transporter activity"/>
    <property type="evidence" value="ECO:0007669"/>
    <property type="project" value="TreeGrafter"/>
</dbReference>
<evidence type="ECO:0000259" key="2">
    <source>
        <dbReference type="Pfam" id="PF25917"/>
    </source>
</evidence>
<dbReference type="PANTHER" id="PTHR30469">
    <property type="entry name" value="MULTIDRUG RESISTANCE PROTEIN MDTA"/>
    <property type="match status" value="1"/>
</dbReference>
<comment type="caution">
    <text evidence="3">The sequence shown here is derived from an EMBL/GenBank/DDBJ whole genome shotgun (WGS) entry which is preliminary data.</text>
</comment>
<dbReference type="InterPro" id="IPR058625">
    <property type="entry name" value="MdtA-like_BSH"/>
</dbReference>
<proteinExistence type="inferred from homology"/>
<gene>
    <name evidence="3" type="ORF">GGQ66_002389</name>
</gene>
<dbReference type="EMBL" id="JACIDU010000008">
    <property type="protein sequence ID" value="MBB4103821.1"/>
    <property type="molecule type" value="Genomic_DNA"/>
</dbReference>
<keyword evidence="4" id="KW-1185">Reference proteome</keyword>
<dbReference type="PANTHER" id="PTHR30469:SF38">
    <property type="entry name" value="HLYD FAMILY SECRETION PROTEIN"/>
    <property type="match status" value="1"/>
</dbReference>
<protein>
    <submittedName>
        <fullName evidence="3">RND family efflux transporter MFP subunit</fullName>
    </submittedName>
</protein>
<dbReference type="NCBIfam" id="TIGR01730">
    <property type="entry name" value="RND_mfp"/>
    <property type="match status" value="1"/>
</dbReference>
<dbReference type="Proteomes" id="UP000584824">
    <property type="component" value="Unassembled WGS sequence"/>
</dbReference>
<dbReference type="RefSeq" id="WP_237358885.1">
    <property type="nucleotide sequence ID" value="NZ_JACIDU010000008.1"/>
</dbReference>
<dbReference type="PROSITE" id="PS51257">
    <property type="entry name" value="PROKAR_LIPOPROTEIN"/>
    <property type="match status" value="1"/>
</dbReference>
<dbReference type="GO" id="GO:1990281">
    <property type="term" value="C:efflux pump complex"/>
    <property type="evidence" value="ECO:0007669"/>
    <property type="project" value="TreeGrafter"/>
</dbReference>
<comment type="similarity">
    <text evidence="1">Belongs to the membrane fusion protein (MFP) (TC 8.A.1) family.</text>
</comment>
<dbReference type="Gene3D" id="2.40.420.20">
    <property type="match status" value="1"/>
</dbReference>
<dbReference type="Gene3D" id="2.40.50.100">
    <property type="match status" value="1"/>
</dbReference>
<evidence type="ECO:0000313" key="4">
    <source>
        <dbReference type="Proteomes" id="UP000584824"/>
    </source>
</evidence>
<evidence type="ECO:0000256" key="1">
    <source>
        <dbReference type="ARBA" id="ARBA00009477"/>
    </source>
</evidence>
<evidence type="ECO:0000313" key="3">
    <source>
        <dbReference type="EMBL" id="MBB4103821.1"/>
    </source>
</evidence>
<dbReference type="Gene3D" id="2.40.30.170">
    <property type="match status" value="1"/>
</dbReference>
<dbReference type="Pfam" id="PF25917">
    <property type="entry name" value="BSH_RND"/>
    <property type="match status" value="1"/>
</dbReference>
<dbReference type="Gene3D" id="1.10.287.470">
    <property type="entry name" value="Helix hairpin bin"/>
    <property type="match status" value="1"/>
</dbReference>
<sequence>MFGRCLFASRHTLPVILAGATMFLLSSCSDNKSQAEKPLTPVKVEQARFTSYSPAVTMTGEIEARIESDISFRVSGRIIERSVDTGQHVKAGDLLARLDPEEQKADLASADAGLKLAEAQQAQLQAAFNRSSELLQKGLTTRGDHDTARAALTSAQHAVDAARSSLASAQDALGYTELRADADGIITARSAEVGQVAQAAQMVFRLARDGARDAVFHVQESIFLRRNAFTGQQVEVSVALLTRPEVTAKGVIREISPTIDAKTGTVRIKADLGDVSADMALGAAISGRVVLDPTQVIRVPWTAIGSKDGEPAVWVLDRNAQTVAMRKVSVFSYEKEAALISRGIAPGTEIVSEGAKFLREGQKVRILGEDKP</sequence>
<accession>A0A7W6P2G5</accession>
<feature type="domain" description="Multidrug resistance protein MdtA-like barrel-sandwich hybrid" evidence="2">
    <location>
        <begin position="69"/>
        <end position="202"/>
    </location>
</feature>